<evidence type="ECO:0000256" key="1">
    <source>
        <dbReference type="ARBA" id="ARBA00007323"/>
    </source>
</evidence>
<evidence type="ECO:0000256" key="4">
    <source>
        <dbReference type="ARBA" id="ARBA00033060"/>
    </source>
</evidence>
<gene>
    <name evidence="8" type="primary">LOC118500661</name>
</gene>
<organism evidence="7 8">
    <name type="scientific">Phyllostomus discolor</name>
    <name type="common">pale spear-nosed bat</name>
    <dbReference type="NCBI Taxonomy" id="89673"/>
    <lineage>
        <taxon>Eukaryota</taxon>
        <taxon>Metazoa</taxon>
        <taxon>Chordata</taxon>
        <taxon>Craniata</taxon>
        <taxon>Vertebrata</taxon>
        <taxon>Euteleostomi</taxon>
        <taxon>Mammalia</taxon>
        <taxon>Eutheria</taxon>
        <taxon>Laurasiatheria</taxon>
        <taxon>Chiroptera</taxon>
        <taxon>Yangochiroptera</taxon>
        <taxon>Phyllostomidae</taxon>
        <taxon>Phyllostominae</taxon>
        <taxon>Phyllostomus</taxon>
    </lineage>
</organism>
<dbReference type="KEGG" id="pdic:118500661"/>
<dbReference type="PANTHER" id="PTHR11639:SF74">
    <property type="entry name" value="PROTEIN S100-A10"/>
    <property type="match status" value="1"/>
</dbReference>
<dbReference type="GO" id="GO:0005615">
    <property type="term" value="C:extracellular space"/>
    <property type="evidence" value="ECO:0007669"/>
    <property type="project" value="TreeGrafter"/>
</dbReference>
<evidence type="ECO:0000256" key="2">
    <source>
        <dbReference type="ARBA" id="ARBA00018065"/>
    </source>
</evidence>
<dbReference type="InParanoid" id="A0A7E6DSM8"/>
<name>A0A7E6DSM8_9CHIR</name>
<dbReference type="InterPro" id="IPR011992">
    <property type="entry name" value="EF-hand-dom_pair"/>
</dbReference>
<dbReference type="SUPFAM" id="SSF47473">
    <property type="entry name" value="EF-hand"/>
    <property type="match status" value="1"/>
</dbReference>
<dbReference type="AlphaFoldDB" id="A0A7E6DSM8"/>
<dbReference type="GeneID" id="118500661"/>
<dbReference type="GO" id="GO:0048306">
    <property type="term" value="F:calcium-dependent protein binding"/>
    <property type="evidence" value="ECO:0007669"/>
    <property type="project" value="TreeGrafter"/>
</dbReference>
<evidence type="ECO:0000256" key="3">
    <source>
        <dbReference type="ARBA" id="ARBA00032653"/>
    </source>
</evidence>
<dbReference type="RefSeq" id="XP_035882203.1">
    <property type="nucleotide sequence ID" value="XM_036026310.1"/>
</dbReference>
<accession>A0A7E6DSM8</accession>
<proteinExistence type="inferred from homology"/>
<evidence type="ECO:0000313" key="7">
    <source>
        <dbReference type="Proteomes" id="UP000504628"/>
    </source>
</evidence>
<comment type="similarity">
    <text evidence="1">Belongs to the S-100 family.</text>
</comment>
<sequence>MPSHVGHTMETMMFKFYKLAEDTDRLTKEGLRVFMEKEFPEISENLAVDKIMKDLNQCQDGRLDSRTFFPLIAGLPIICNNYFVVHTREAEEKEVGNSEKLIPP</sequence>
<dbReference type="GO" id="GO:0005737">
    <property type="term" value="C:cytoplasm"/>
    <property type="evidence" value="ECO:0007669"/>
    <property type="project" value="TreeGrafter"/>
</dbReference>
<dbReference type="GO" id="GO:0005509">
    <property type="term" value="F:calcium ion binding"/>
    <property type="evidence" value="ECO:0007669"/>
    <property type="project" value="TreeGrafter"/>
</dbReference>
<dbReference type="Proteomes" id="UP000504628">
    <property type="component" value="Chromosome 5"/>
</dbReference>
<dbReference type="OrthoDB" id="10298974at2759"/>
<keyword evidence="7" id="KW-1185">Reference proteome</keyword>
<dbReference type="Gene3D" id="1.10.238.10">
    <property type="entry name" value="EF-hand"/>
    <property type="match status" value="1"/>
</dbReference>
<reference evidence="8" key="1">
    <citation type="submission" date="2025-08" db="UniProtKB">
        <authorList>
            <consortium name="RefSeq"/>
        </authorList>
    </citation>
    <scope>IDENTIFICATION</scope>
    <source>
        <tissue evidence="8">Muscle</tissue>
    </source>
</reference>
<feature type="domain" description="S100/CaBP-9k-type calcium binding subdomain" evidence="6">
    <location>
        <begin position="8"/>
        <end position="45"/>
    </location>
</feature>
<dbReference type="PANTHER" id="PTHR11639">
    <property type="entry name" value="S100 CALCIUM-BINDING PROTEIN"/>
    <property type="match status" value="1"/>
</dbReference>
<evidence type="ECO:0000256" key="5">
    <source>
        <dbReference type="ARBA" id="ARBA00033448"/>
    </source>
</evidence>
<evidence type="ECO:0000313" key="8">
    <source>
        <dbReference type="RefSeq" id="XP_035882203.1"/>
    </source>
</evidence>
<evidence type="ECO:0000259" key="6">
    <source>
        <dbReference type="Pfam" id="PF01023"/>
    </source>
</evidence>
<dbReference type="Pfam" id="PF01023">
    <property type="entry name" value="S_100"/>
    <property type="match status" value="1"/>
</dbReference>
<dbReference type="InterPro" id="IPR013787">
    <property type="entry name" value="S100_Ca-bd_sub"/>
</dbReference>
<protein>
    <recommendedName>
        <fullName evidence="2">Protein S100-A10</fullName>
    </recommendedName>
    <alternativeName>
        <fullName evidence="4">Calpactin I light chain</fullName>
    </alternativeName>
    <alternativeName>
        <fullName evidence="5">Calpactin-1 light chain</fullName>
    </alternativeName>
    <alternativeName>
        <fullName evidence="3">S100 calcium-binding protein A10</fullName>
    </alternativeName>
</protein>